<dbReference type="Proteomes" id="UP001066276">
    <property type="component" value="Chromosome 8"/>
</dbReference>
<proteinExistence type="predicted"/>
<organism evidence="2 3">
    <name type="scientific">Pleurodeles waltl</name>
    <name type="common">Iberian ribbed newt</name>
    <dbReference type="NCBI Taxonomy" id="8319"/>
    <lineage>
        <taxon>Eukaryota</taxon>
        <taxon>Metazoa</taxon>
        <taxon>Chordata</taxon>
        <taxon>Craniata</taxon>
        <taxon>Vertebrata</taxon>
        <taxon>Euteleostomi</taxon>
        <taxon>Amphibia</taxon>
        <taxon>Batrachia</taxon>
        <taxon>Caudata</taxon>
        <taxon>Salamandroidea</taxon>
        <taxon>Salamandridae</taxon>
        <taxon>Pleurodelinae</taxon>
        <taxon>Pleurodeles</taxon>
    </lineage>
</organism>
<accession>A0AAV7NKD4</accession>
<reference evidence="2" key="1">
    <citation type="journal article" date="2022" name="bioRxiv">
        <title>Sequencing and chromosome-scale assembly of the giantPleurodeles waltlgenome.</title>
        <authorList>
            <person name="Brown T."/>
            <person name="Elewa A."/>
            <person name="Iarovenko S."/>
            <person name="Subramanian E."/>
            <person name="Araus A.J."/>
            <person name="Petzold A."/>
            <person name="Susuki M."/>
            <person name="Suzuki K.-i.T."/>
            <person name="Hayashi T."/>
            <person name="Toyoda A."/>
            <person name="Oliveira C."/>
            <person name="Osipova E."/>
            <person name="Leigh N.D."/>
            <person name="Simon A."/>
            <person name="Yun M.H."/>
        </authorList>
    </citation>
    <scope>NUCLEOTIDE SEQUENCE</scope>
    <source>
        <strain evidence="2">20211129_DDA</strain>
        <tissue evidence="2">Liver</tissue>
    </source>
</reference>
<feature type="compositionally biased region" description="Basic and acidic residues" evidence="1">
    <location>
        <begin position="120"/>
        <end position="132"/>
    </location>
</feature>
<evidence type="ECO:0000313" key="3">
    <source>
        <dbReference type="Proteomes" id="UP001066276"/>
    </source>
</evidence>
<comment type="caution">
    <text evidence="2">The sequence shown here is derived from an EMBL/GenBank/DDBJ whole genome shotgun (WGS) entry which is preliminary data.</text>
</comment>
<feature type="region of interest" description="Disordered" evidence="1">
    <location>
        <begin position="42"/>
        <end position="134"/>
    </location>
</feature>
<protein>
    <submittedName>
        <fullName evidence="2">Uncharacterized protein</fullName>
    </submittedName>
</protein>
<keyword evidence="3" id="KW-1185">Reference proteome</keyword>
<evidence type="ECO:0000256" key="1">
    <source>
        <dbReference type="SAM" id="MobiDB-lite"/>
    </source>
</evidence>
<sequence>MIFVLTVNVTSGCMMELIKRSRLPDIPAPSFTESGTESRFCYVNDATPGSHGDEDAGNLPGNPDIQVPKLIEKDDRLHAWRARGGEKNADREEREEEGRTEDSRGNRTSDDSLEVSTQARPERGAEGREFRHVPGGTWLTKVRSFLKDKLY</sequence>
<gene>
    <name evidence="2" type="ORF">NDU88_003059</name>
</gene>
<name>A0AAV7NKD4_PLEWA</name>
<feature type="compositionally biased region" description="Basic and acidic residues" evidence="1">
    <location>
        <begin position="70"/>
        <end position="110"/>
    </location>
</feature>
<dbReference type="AlphaFoldDB" id="A0AAV7NKD4"/>
<dbReference type="EMBL" id="JANPWB010000012">
    <property type="protein sequence ID" value="KAJ1114828.1"/>
    <property type="molecule type" value="Genomic_DNA"/>
</dbReference>
<evidence type="ECO:0000313" key="2">
    <source>
        <dbReference type="EMBL" id="KAJ1114828.1"/>
    </source>
</evidence>